<dbReference type="Pfam" id="PF08843">
    <property type="entry name" value="AbiEii"/>
    <property type="match status" value="1"/>
</dbReference>
<name>A0A2T9IYW3_9CAUL</name>
<evidence type="ECO:0000313" key="1">
    <source>
        <dbReference type="EMBL" id="PVM72380.1"/>
    </source>
</evidence>
<gene>
    <name evidence="1" type="ORF">DDF65_22345</name>
</gene>
<evidence type="ECO:0000313" key="2">
    <source>
        <dbReference type="Proteomes" id="UP000244913"/>
    </source>
</evidence>
<dbReference type="InterPro" id="IPR014942">
    <property type="entry name" value="AbiEii"/>
</dbReference>
<comment type="caution">
    <text evidence="1">The sequence shown here is derived from an EMBL/GenBank/DDBJ whole genome shotgun (WGS) entry which is preliminary data.</text>
</comment>
<sequence length="284" mass="31056">MTEIHPPAHAYDDRSIQAVKAVLLEIGQILGSYRNKFVVIGGAVPWLLLDNPQMRHIGSLDVDLSLDPIALGDGEYAGLIEELKKHGYAQGEDLKKFQMVRVIDAADGGPPISIIVDFLMPRDAVIEKNVPPLIENFAVQKADGAALALKFSESFLLEGVMPKGGKNRIELKVASIPALLAMKGFALAGRSKDKDAYDVYYCVRNYEGGVAALVEDCRPLLDDPEAVSAFKIIAEKFADRHFHGPETVARFAVEAKILGERTRDQWQTDAYGQVSAWLKGLGLV</sequence>
<dbReference type="EMBL" id="QDKP01000063">
    <property type="protein sequence ID" value="PVM72380.1"/>
    <property type="molecule type" value="Genomic_DNA"/>
</dbReference>
<evidence type="ECO:0008006" key="3">
    <source>
        <dbReference type="Google" id="ProtNLM"/>
    </source>
</evidence>
<organism evidence="1 2">
    <name type="scientific">Caulobacter radicis</name>
    <dbReference type="NCBI Taxonomy" id="2172650"/>
    <lineage>
        <taxon>Bacteria</taxon>
        <taxon>Pseudomonadati</taxon>
        <taxon>Pseudomonadota</taxon>
        <taxon>Alphaproteobacteria</taxon>
        <taxon>Caulobacterales</taxon>
        <taxon>Caulobacteraceae</taxon>
        <taxon>Caulobacter</taxon>
    </lineage>
</organism>
<accession>A0A2T9IYW3</accession>
<proteinExistence type="predicted"/>
<dbReference type="AlphaFoldDB" id="A0A2T9IYW3"/>
<reference evidence="1 2" key="1">
    <citation type="submission" date="2018-04" db="EMBL/GenBank/DDBJ databases">
        <title>The genome sequence of Caulobacter sp. 736.</title>
        <authorList>
            <person name="Gao J."/>
            <person name="Sun J."/>
        </authorList>
    </citation>
    <scope>NUCLEOTIDE SEQUENCE [LARGE SCALE GENOMIC DNA]</scope>
    <source>
        <strain evidence="1 2">736</strain>
    </source>
</reference>
<keyword evidence="2" id="KW-1185">Reference proteome</keyword>
<dbReference type="Proteomes" id="UP000244913">
    <property type="component" value="Unassembled WGS sequence"/>
</dbReference>
<protein>
    <recommendedName>
        <fullName evidence="3">Nucleotidyl transferase AbiEii/AbiGii toxin family protein</fullName>
    </recommendedName>
</protein>